<dbReference type="InterPro" id="IPR036179">
    <property type="entry name" value="Ig-like_dom_sf"/>
</dbReference>
<sequence>MEHEMKYKSCHVRTVLYSSHKLQHNTMELSISSLLALILFWDSLCVESETAAHRNSRESLQTVMSSQIKRLQVRPENCVHIHPGQKLTLRCRSEGDEAVLAQFWQTPFGLFDSCNHQHKDPVDTCNGTLQISRATSSHDGLYYCVHLDKTSKTIVPYRVNVVSRQRKTREAGVHSDTVSQSLFAAAVASSVIVSFLVAFTLGACSRSYVMKCLQTIKARMPHTKDHHDHINRQTTRAQTDTVFFHKNQTTGEDQAVDIGFVDRERMDVDNADAIGNVINESQSCEGEEQTPQLRSVSPHPKKKIRVIKVYNYDEEGTQYSHIKDSGMEGEDEVRPKLRTRSLTRLTAIMKQAEAIDINPDRESTDGQTVQADAASHEDSVSDSAGDTGDLQTS</sequence>
<dbReference type="SMART" id="SM00409">
    <property type="entry name" value="IG"/>
    <property type="match status" value="1"/>
</dbReference>
<feature type="compositionally biased region" description="Polar residues" evidence="1">
    <location>
        <begin position="381"/>
        <end position="393"/>
    </location>
</feature>
<feature type="transmembrane region" description="Helical" evidence="2">
    <location>
        <begin position="182"/>
        <end position="204"/>
    </location>
</feature>
<dbReference type="InterPro" id="IPR013783">
    <property type="entry name" value="Ig-like_fold"/>
</dbReference>
<dbReference type="InterPro" id="IPR007110">
    <property type="entry name" value="Ig-like_dom"/>
</dbReference>
<feature type="region of interest" description="Disordered" evidence="1">
    <location>
        <begin position="353"/>
        <end position="393"/>
    </location>
</feature>
<dbReference type="Gene3D" id="2.60.40.10">
    <property type="entry name" value="Immunoglobulins"/>
    <property type="match status" value="1"/>
</dbReference>
<evidence type="ECO:0000313" key="5">
    <source>
        <dbReference type="RefSeq" id="XP_026143963.1"/>
    </source>
</evidence>
<reference evidence="5" key="1">
    <citation type="submission" date="2025-08" db="UniProtKB">
        <authorList>
            <consortium name="RefSeq"/>
        </authorList>
    </citation>
    <scope>IDENTIFICATION</scope>
    <source>
        <strain evidence="5">Wakin</strain>
        <tissue evidence="5">Muscle</tissue>
    </source>
</reference>
<dbReference type="PROSITE" id="PS50835">
    <property type="entry name" value="IG_LIKE"/>
    <property type="match status" value="1"/>
</dbReference>
<dbReference type="GeneID" id="113118761"/>
<name>A0A6P6RFH9_CARAU</name>
<keyword evidence="2" id="KW-0472">Membrane</keyword>
<dbReference type="OrthoDB" id="660555at2759"/>
<keyword evidence="2" id="KW-1133">Transmembrane helix</keyword>
<accession>A0A6P6RFH9</accession>
<protein>
    <submittedName>
        <fullName evidence="5">Uncharacterized protein LOC113118761 isoform X1</fullName>
    </submittedName>
</protein>
<evidence type="ECO:0000313" key="4">
    <source>
        <dbReference type="Proteomes" id="UP000515129"/>
    </source>
</evidence>
<proteinExistence type="predicted"/>
<dbReference type="RefSeq" id="XP_026143963.1">
    <property type="nucleotide sequence ID" value="XM_026288178.1"/>
</dbReference>
<dbReference type="InterPro" id="IPR003599">
    <property type="entry name" value="Ig_sub"/>
</dbReference>
<dbReference type="Proteomes" id="UP000515129">
    <property type="component" value="Chromosome 18"/>
</dbReference>
<dbReference type="SUPFAM" id="SSF48726">
    <property type="entry name" value="Immunoglobulin"/>
    <property type="match status" value="1"/>
</dbReference>
<dbReference type="KEGG" id="caua:113118761"/>
<dbReference type="AlphaFoldDB" id="A0A6P6RFH9"/>
<gene>
    <name evidence="5" type="primary">LOC113118761</name>
</gene>
<dbReference type="CDD" id="cd00096">
    <property type="entry name" value="Ig"/>
    <property type="match status" value="1"/>
</dbReference>
<evidence type="ECO:0000259" key="3">
    <source>
        <dbReference type="PROSITE" id="PS50835"/>
    </source>
</evidence>
<feature type="domain" description="Ig-like" evidence="3">
    <location>
        <begin position="69"/>
        <end position="155"/>
    </location>
</feature>
<keyword evidence="2" id="KW-0812">Transmembrane</keyword>
<evidence type="ECO:0000256" key="2">
    <source>
        <dbReference type="SAM" id="Phobius"/>
    </source>
</evidence>
<organism evidence="4 5">
    <name type="scientific">Carassius auratus</name>
    <name type="common">Goldfish</name>
    <dbReference type="NCBI Taxonomy" id="7957"/>
    <lineage>
        <taxon>Eukaryota</taxon>
        <taxon>Metazoa</taxon>
        <taxon>Chordata</taxon>
        <taxon>Craniata</taxon>
        <taxon>Vertebrata</taxon>
        <taxon>Euteleostomi</taxon>
        <taxon>Actinopterygii</taxon>
        <taxon>Neopterygii</taxon>
        <taxon>Teleostei</taxon>
        <taxon>Ostariophysi</taxon>
        <taxon>Cypriniformes</taxon>
        <taxon>Cyprinidae</taxon>
        <taxon>Cyprininae</taxon>
        <taxon>Carassius</taxon>
    </lineage>
</organism>
<keyword evidence="4" id="KW-1185">Reference proteome</keyword>
<evidence type="ECO:0000256" key="1">
    <source>
        <dbReference type="SAM" id="MobiDB-lite"/>
    </source>
</evidence>